<feature type="compositionally biased region" description="Low complexity" evidence="1">
    <location>
        <begin position="26"/>
        <end position="36"/>
    </location>
</feature>
<dbReference type="RefSeq" id="WP_238203803.1">
    <property type="nucleotide sequence ID" value="NZ_JBHTND010000018.1"/>
</dbReference>
<evidence type="ECO:0000256" key="1">
    <source>
        <dbReference type="SAM" id="MobiDB-lite"/>
    </source>
</evidence>
<dbReference type="Pfam" id="PF11748">
    <property type="entry name" value="DUF3306"/>
    <property type="match status" value="1"/>
</dbReference>
<dbReference type="InterPro" id="IPR021735">
    <property type="entry name" value="DUF3306"/>
</dbReference>
<gene>
    <name evidence="2" type="ORF">ACFQ4G_14090</name>
</gene>
<dbReference type="Proteomes" id="UP001597176">
    <property type="component" value="Unassembled WGS sequence"/>
</dbReference>
<evidence type="ECO:0000313" key="2">
    <source>
        <dbReference type="EMBL" id="MFD1302702.1"/>
    </source>
</evidence>
<keyword evidence="3" id="KW-1185">Reference proteome</keyword>
<name>A0ABW3WZH9_9HYPH</name>
<reference evidence="3" key="1">
    <citation type="journal article" date="2019" name="Int. J. Syst. Evol. Microbiol.">
        <title>The Global Catalogue of Microorganisms (GCM) 10K type strain sequencing project: providing services to taxonomists for standard genome sequencing and annotation.</title>
        <authorList>
            <consortium name="The Broad Institute Genomics Platform"/>
            <consortium name="The Broad Institute Genome Sequencing Center for Infectious Disease"/>
            <person name="Wu L."/>
            <person name="Ma J."/>
        </authorList>
    </citation>
    <scope>NUCLEOTIDE SEQUENCE [LARGE SCALE GENOMIC DNA]</scope>
    <source>
        <strain evidence="3">CCUG 56108</strain>
    </source>
</reference>
<accession>A0ABW3WZH9</accession>
<sequence>MRGGDFLSRWSKRKRALVRDTAPVAVPAEAPQVEDASPSDAVDESDLLSPEELAKLPSVDSLTAATDLTQFLRAGVPLLMRKAALRRMWSVDTDIRDYVSEAREYAYDWNAVGGVPGNGPLLPTDDIKAMLRDIFDGTPAPEDTSEPAVAEQELGEAETVTSAANEDAEANGVDPDPEFAAAQESLPNPALAEPRRSPEEATVTRPRRHGGAVPL</sequence>
<evidence type="ECO:0000313" key="3">
    <source>
        <dbReference type="Proteomes" id="UP001597176"/>
    </source>
</evidence>
<feature type="compositionally biased region" description="Basic residues" evidence="1">
    <location>
        <begin position="205"/>
        <end position="215"/>
    </location>
</feature>
<dbReference type="EMBL" id="JBHTND010000018">
    <property type="protein sequence ID" value="MFD1302702.1"/>
    <property type="molecule type" value="Genomic_DNA"/>
</dbReference>
<protein>
    <submittedName>
        <fullName evidence="2">DUF3306 domain-containing protein</fullName>
    </submittedName>
</protein>
<feature type="region of interest" description="Disordered" evidence="1">
    <location>
        <begin position="135"/>
        <end position="215"/>
    </location>
</feature>
<comment type="caution">
    <text evidence="2">The sequence shown here is derived from an EMBL/GenBank/DDBJ whole genome shotgun (WGS) entry which is preliminary data.</text>
</comment>
<feature type="region of interest" description="Disordered" evidence="1">
    <location>
        <begin position="26"/>
        <end position="45"/>
    </location>
</feature>
<organism evidence="2 3">
    <name type="scientific">Methylobacterium marchantiae</name>
    <dbReference type="NCBI Taxonomy" id="600331"/>
    <lineage>
        <taxon>Bacteria</taxon>
        <taxon>Pseudomonadati</taxon>
        <taxon>Pseudomonadota</taxon>
        <taxon>Alphaproteobacteria</taxon>
        <taxon>Hyphomicrobiales</taxon>
        <taxon>Methylobacteriaceae</taxon>
        <taxon>Methylobacterium</taxon>
    </lineage>
</organism>
<proteinExistence type="predicted"/>